<sequence>MFQPITRSWPSTRGQLNHLGLDKFGSAIIISAQDYHAEVLYTYQIERNIYRGKRVSPKIIIASHNIQFILRHQLSKVETYPDNEVQVFCKSSNPCQKLAYFTESVRHRHDCSNHCISSI</sequence>
<dbReference type="OrthoDB" id="7855841at2"/>
<name>K7AI41_9ALTE</name>
<proteinExistence type="predicted"/>
<dbReference type="EMBL" id="CP003837">
    <property type="protein sequence ID" value="AGH46977.1"/>
    <property type="molecule type" value="Genomic_DNA"/>
</dbReference>
<evidence type="ECO:0000313" key="1">
    <source>
        <dbReference type="EMBL" id="AGH46977.1"/>
    </source>
</evidence>
<dbReference type="HOGENOM" id="CLU_2059124_0_0_6"/>
<dbReference type="Proteomes" id="UP000011864">
    <property type="component" value="Chromosome"/>
</dbReference>
<reference evidence="1 2" key="1">
    <citation type="journal article" date="2013" name="Genome Announc.">
        <title>Complete Genome Sequence of Glaciecola psychrophila Strain 170T.</title>
        <authorList>
            <person name="Yin J."/>
            <person name="Chen J."/>
            <person name="Liu G."/>
            <person name="Yu Y."/>
            <person name="Song L."/>
            <person name="Wang X."/>
            <person name="Qu X."/>
        </authorList>
    </citation>
    <scope>NUCLEOTIDE SEQUENCE [LARGE SCALE GENOMIC DNA]</scope>
    <source>
        <strain evidence="1 2">170</strain>
    </source>
</reference>
<dbReference type="AlphaFoldDB" id="K7AI41"/>
<gene>
    <name evidence="1" type="ORF">C427_4878</name>
</gene>
<keyword evidence="2" id="KW-1185">Reference proteome</keyword>
<dbReference type="STRING" id="1129794.C427_4878"/>
<dbReference type="RefSeq" id="WP_007643158.1">
    <property type="nucleotide sequence ID" value="NC_020514.1"/>
</dbReference>
<evidence type="ECO:0000313" key="2">
    <source>
        <dbReference type="Proteomes" id="UP000011864"/>
    </source>
</evidence>
<protein>
    <submittedName>
        <fullName evidence="1">Uncharacterized protein</fullName>
    </submittedName>
</protein>
<dbReference type="PATRIC" id="fig|1129794.4.peg.4861"/>
<accession>K7AI41</accession>
<organism evidence="1 2">
    <name type="scientific">Paraglaciecola psychrophila 170</name>
    <dbReference type="NCBI Taxonomy" id="1129794"/>
    <lineage>
        <taxon>Bacteria</taxon>
        <taxon>Pseudomonadati</taxon>
        <taxon>Pseudomonadota</taxon>
        <taxon>Gammaproteobacteria</taxon>
        <taxon>Alteromonadales</taxon>
        <taxon>Alteromonadaceae</taxon>
        <taxon>Paraglaciecola</taxon>
    </lineage>
</organism>
<dbReference type="KEGG" id="gps:C427_4878"/>